<dbReference type="Gene3D" id="3.50.50.60">
    <property type="entry name" value="FAD/NAD(P)-binding domain"/>
    <property type="match status" value="1"/>
</dbReference>
<protein>
    <recommendedName>
        <fullName evidence="6">FAD-binding domain-containing protein</fullName>
    </recommendedName>
</protein>
<organism evidence="7 8">
    <name type="scientific">Podospora australis</name>
    <dbReference type="NCBI Taxonomy" id="1536484"/>
    <lineage>
        <taxon>Eukaryota</taxon>
        <taxon>Fungi</taxon>
        <taxon>Dikarya</taxon>
        <taxon>Ascomycota</taxon>
        <taxon>Pezizomycotina</taxon>
        <taxon>Sordariomycetes</taxon>
        <taxon>Sordariomycetidae</taxon>
        <taxon>Sordariales</taxon>
        <taxon>Podosporaceae</taxon>
        <taxon>Podospora</taxon>
    </lineage>
</organism>
<dbReference type="GO" id="GO:0004497">
    <property type="term" value="F:monooxygenase activity"/>
    <property type="evidence" value="ECO:0007669"/>
    <property type="project" value="UniProtKB-KW"/>
</dbReference>
<proteinExistence type="inferred from homology"/>
<dbReference type="InterPro" id="IPR050493">
    <property type="entry name" value="FAD-dep_Monooxygenase_BioMet"/>
</dbReference>
<dbReference type="InterPro" id="IPR036188">
    <property type="entry name" value="FAD/NAD-bd_sf"/>
</dbReference>
<dbReference type="PRINTS" id="PR00420">
    <property type="entry name" value="RNGMNOXGNASE"/>
</dbReference>
<evidence type="ECO:0000256" key="1">
    <source>
        <dbReference type="ARBA" id="ARBA00007992"/>
    </source>
</evidence>
<gene>
    <name evidence="7" type="ORF">QBC35DRAFT_417971</name>
</gene>
<comment type="caution">
    <text evidence="7">The sequence shown here is derived from an EMBL/GenBank/DDBJ whole genome shotgun (WGS) entry which is preliminary data.</text>
</comment>
<evidence type="ECO:0000313" key="7">
    <source>
        <dbReference type="EMBL" id="KAK4183923.1"/>
    </source>
</evidence>
<accession>A0AAN7AE69</accession>
<keyword evidence="5" id="KW-0503">Monooxygenase</keyword>
<sequence>MQEEYYGDDQETGSFWAVHRVDLHRGLRAIAEEMGVVVTLGQEVTGVNCEWGVVRFKREDEEEKRFDLVVIADGAHSQLIEDFLGSPSPVKRTGRSIYRWLTSMDEVTADPVLRQTYSGPAGFVAFGDKEMKVLWVTYMCRGGKVLNNAIVHDTRLHEENGGGSKDSIWHVPASTDQVLGLLDEYNFHPSVKSIVTMANEDGIKAHHLYKRPALESFIRGKTLVVGDAAHVMMPTHAAGGGIAIESAASLEVLFQGVRGSDEKTLKQRLEIWNSLRLPRCNLTMLASNAGPRWLHVPGVEEEVRKYYQGPLPPLGSKPYSKVFRDVLFKHDEYRTANEALD</sequence>
<evidence type="ECO:0000256" key="5">
    <source>
        <dbReference type="ARBA" id="ARBA00023033"/>
    </source>
</evidence>
<evidence type="ECO:0000256" key="3">
    <source>
        <dbReference type="ARBA" id="ARBA00022827"/>
    </source>
</evidence>
<dbReference type="Pfam" id="PF01494">
    <property type="entry name" value="FAD_binding_3"/>
    <property type="match status" value="1"/>
</dbReference>
<dbReference type="AlphaFoldDB" id="A0AAN7AE69"/>
<dbReference type="PANTHER" id="PTHR13789">
    <property type="entry name" value="MONOOXYGENASE"/>
    <property type="match status" value="1"/>
</dbReference>
<feature type="domain" description="FAD-binding" evidence="6">
    <location>
        <begin position="18"/>
        <end position="251"/>
    </location>
</feature>
<dbReference type="SUPFAM" id="SSF51905">
    <property type="entry name" value="FAD/NAD(P)-binding domain"/>
    <property type="match status" value="1"/>
</dbReference>
<evidence type="ECO:0000256" key="4">
    <source>
        <dbReference type="ARBA" id="ARBA00023002"/>
    </source>
</evidence>
<evidence type="ECO:0000256" key="2">
    <source>
        <dbReference type="ARBA" id="ARBA00022630"/>
    </source>
</evidence>
<keyword evidence="4" id="KW-0560">Oxidoreductase</keyword>
<comment type="similarity">
    <text evidence="1">Belongs to the paxM FAD-dependent monooxygenase family.</text>
</comment>
<reference evidence="7" key="1">
    <citation type="journal article" date="2023" name="Mol. Phylogenet. Evol.">
        <title>Genome-scale phylogeny and comparative genomics of the fungal order Sordariales.</title>
        <authorList>
            <person name="Hensen N."/>
            <person name="Bonometti L."/>
            <person name="Westerberg I."/>
            <person name="Brannstrom I.O."/>
            <person name="Guillou S."/>
            <person name="Cros-Aarteil S."/>
            <person name="Calhoun S."/>
            <person name="Haridas S."/>
            <person name="Kuo A."/>
            <person name="Mondo S."/>
            <person name="Pangilinan J."/>
            <person name="Riley R."/>
            <person name="LaButti K."/>
            <person name="Andreopoulos B."/>
            <person name="Lipzen A."/>
            <person name="Chen C."/>
            <person name="Yan M."/>
            <person name="Daum C."/>
            <person name="Ng V."/>
            <person name="Clum A."/>
            <person name="Steindorff A."/>
            <person name="Ohm R.A."/>
            <person name="Martin F."/>
            <person name="Silar P."/>
            <person name="Natvig D.O."/>
            <person name="Lalanne C."/>
            <person name="Gautier V."/>
            <person name="Ament-Velasquez S.L."/>
            <person name="Kruys A."/>
            <person name="Hutchinson M.I."/>
            <person name="Powell A.J."/>
            <person name="Barry K."/>
            <person name="Miller A.N."/>
            <person name="Grigoriev I.V."/>
            <person name="Debuchy R."/>
            <person name="Gladieux P."/>
            <person name="Hiltunen Thoren M."/>
            <person name="Johannesson H."/>
        </authorList>
    </citation>
    <scope>NUCLEOTIDE SEQUENCE</scope>
    <source>
        <strain evidence="7">PSN309</strain>
    </source>
</reference>
<dbReference type="EMBL" id="MU864515">
    <property type="protein sequence ID" value="KAK4183923.1"/>
    <property type="molecule type" value="Genomic_DNA"/>
</dbReference>
<evidence type="ECO:0000313" key="8">
    <source>
        <dbReference type="Proteomes" id="UP001302126"/>
    </source>
</evidence>
<dbReference type="InterPro" id="IPR002938">
    <property type="entry name" value="FAD-bd"/>
</dbReference>
<keyword evidence="3" id="KW-0274">FAD</keyword>
<feature type="non-terminal residue" evidence="7">
    <location>
        <position position="341"/>
    </location>
</feature>
<dbReference type="GO" id="GO:0071949">
    <property type="term" value="F:FAD binding"/>
    <property type="evidence" value="ECO:0007669"/>
    <property type="project" value="InterPro"/>
</dbReference>
<keyword evidence="2" id="KW-0285">Flavoprotein</keyword>
<name>A0AAN7AE69_9PEZI</name>
<keyword evidence="8" id="KW-1185">Reference proteome</keyword>
<dbReference type="PANTHER" id="PTHR13789:SF215">
    <property type="entry name" value="FAD-BINDING DOMAIN-CONTAINING PROTEIN-RELATED"/>
    <property type="match status" value="1"/>
</dbReference>
<reference evidence="7" key="2">
    <citation type="submission" date="2023-05" db="EMBL/GenBank/DDBJ databases">
        <authorList>
            <consortium name="Lawrence Berkeley National Laboratory"/>
            <person name="Steindorff A."/>
            <person name="Hensen N."/>
            <person name="Bonometti L."/>
            <person name="Westerberg I."/>
            <person name="Brannstrom I.O."/>
            <person name="Guillou S."/>
            <person name="Cros-Aarteil S."/>
            <person name="Calhoun S."/>
            <person name="Haridas S."/>
            <person name="Kuo A."/>
            <person name="Mondo S."/>
            <person name="Pangilinan J."/>
            <person name="Riley R."/>
            <person name="Labutti K."/>
            <person name="Andreopoulos B."/>
            <person name="Lipzen A."/>
            <person name="Chen C."/>
            <person name="Yanf M."/>
            <person name="Daum C."/>
            <person name="Ng V."/>
            <person name="Clum A."/>
            <person name="Ohm R."/>
            <person name="Martin F."/>
            <person name="Silar P."/>
            <person name="Natvig D."/>
            <person name="Lalanne C."/>
            <person name="Gautier V."/>
            <person name="Ament-Velasquez S.L."/>
            <person name="Kruys A."/>
            <person name="Hutchinson M.I."/>
            <person name="Powell A.J."/>
            <person name="Barry K."/>
            <person name="Miller A.N."/>
            <person name="Grigoriev I.V."/>
            <person name="Debuchy R."/>
            <person name="Gladieux P."/>
            <person name="Thoren M.H."/>
            <person name="Johannesson H."/>
        </authorList>
    </citation>
    <scope>NUCLEOTIDE SEQUENCE</scope>
    <source>
        <strain evidence="7">PSN309</strain>
    </source>
</reference>
<dbReference type="Proteomes" id="UP001302126">
    <property type="component" value="Unassembled WGS sequence"/>
</dbReference>
<evidence type="ECO:0000259" key="6">
    <source>
        <dbReference type="Pfam" id="PF01494"/>
    </source>
</evidence>